<gene>
    <name evidence="3" type="ORF">IT882_12400</name>
</gene>
<keyword evidence="1" id="KW-1133">Transmembrane helix</keyword>
<protein>
    <submittedName>
        <fullName evidence="3">DUF58 domain-containing protein</fullName>
    </submittedName>
</protein>
<dbReference type="KEGG" id="msf:IT882_12400"/>
<dbReference type="PANTHER" id="PTHR34351:SF2">
    <property type="entry name" value="DUF58 DOMAIN-CONTAINING PROTEIN"/>
    <property type="match status" value="1"/>
</dbReference>
<reference evidence="3 4" key="1">
    <citation type="submission" date="2020-11" db="EMBL/GenBank/DDBJ databases">
        <title>Amino acid is mineralized and recycled by bacteria in oceanic microbiome.</title>
        <authorList>
            <person name="Zheng L.Y."/>
        </authorList>
    </citation>
    <scope>NUCLEOTIDE SEQUENCE [LARGE SCALE GENOMIC DNA]</scope>
    <source>
        <strain evidence="3 4">A32-1</strain>
    </source>
</reference>
<sequence length="406" mass="42799">MRRWPFTLRGTGALTLAIASFVIAGETGVVELMFFGVLMAVLVAASLASLWFRGAPTATPRRVVPDVSTAGKPTTVTVTLRPPSRMLGRSGQWREDADAVFIGELEGDLSWNGADRAATVTYSVIPSTRGIYSLGPLRVVTEDPFGLARRAVRVLDAVPVRVAPAQVEVPALRAMTATAGGAIHATHTQRGHGVDNLLARPYQAGDSMRRIHWRASAHHDGLMVRQEENEAAPDAVVVIDLDQARWGEGAATAPGQDPAFEAAVATTVSAVAQLSHDGYTVSVLDSDGTPLHEPIEPGERALLDAFAAHCATIVAGAGHSIHDLPRAFARVGSGPIVMITGTVSEADVAALAPLGAHTTLPVLLATDASPEAFDRAAELGWRVQAVRVGPEMPGWWDDARDQGVAR</sequence>
<organism evidence="3 4">
    <name type="scientific">Microbacterium schleiferi</name>
    <dbReference type="NCBI Taxonomy" id="69362"/>
    <lineage>
        <taxon>Bacteria</taxon>
        <taxon>Bacillati</taxon>
        <taxon>Actinomycetota</taxon>
        <taxon>Actinomycetes</taxon>
        <taxon>Micrococcales</taxon>
        <taxon>Microbacteriaceae</taxon>
        <taxon>Microbacterium</taxon>
    </lineage>
</organism>
<dbReference type="EMBL" id="CP064760">
    <property type="protein sequence ID" value="QPE04016.1"/>
    <property type="molecule type" value="Genomic_DNA"/>
</dbReference>
<feature type="domain" description="DUF58" evidence="2">
    <location>
        <begin position="199"/>
        <end position="303"/>
    </location>
</feature>
<keyword evidence="1" id="KW-0472">Membrane</keyword>
<feature type="transmembrane region" description="Helical" evidence="1">
    <location>
        <begin position="34"/>
        <end position="52"/>
    </location>
</feature>
<proteinExistence type="predicted"/>
<accession>A0A7S8RG88</accession>
<evidence type="ECO:0000313" key="3">
    <source>
        <dbReference type="EMBL" id="QPE04016.1"/>
    </source>
</evidence>
<dbReference type="InterPro" id="IPR002881">
    <property type="entry name" value="DUF58"/>
</dbReference>
<keyword evidence="1" id="KW-0812">Transmembrane</keyword>
<dbReference type="Pfam" id="PF01882">
    <property type="entry name" value="DUF58"/>
    <property type="match status" value="1"/>
</dbReference>
<evidence type="ECO:0000256" key="1">
    <source>
        <dbReference type="SAM" id="Phobius"/>
    </source>
</evidence>
<name>A0A7S8RG88_9MICO</name>
<evidence type="ECO:0000259" key="2">
    <source>
        <dbReference type="Pfam" id="PF01882"/>
    </source>
</evidence>
<dbReference type="RefSeq" id="WP_195692107.1">
    <property type="nucleotide sequence ID" value="NZ_CP064760.1"/>
</dbReference>
<dbReference type="AlphaFoldDB" id="A0A7S8RG88"/>
<keyword evidence="4" id="KW-1185">Reference proteome</keyword>
<evidence type="ECO:0000313" key="4">
    <source>
        <dbReference type="Proteomes" id="UP000594480"/>
    </source>
</evidence>
<dbReference type="Proteomes" id="UP000594480">
    <property type="component" value="Chromosome"/>
</dbReference>
<dbReference type="PANTHER" id="PTHR34351">
    <property type="entry name" value="SLR1927 PROTEIN-RELATED"/>
    <property type="match status" value="1"/>
</dbReference>